<evidence type="ECO:0000256" key="1">
    <source>
        <dbReference type="ARBA" id="ARBA00004651"/>
    </source>
</evidence>
<evidence type="ECO:0000256" key="2">
    <source>
        <dbReference type="ARBA" id="ARBA00022448"/>
    </source>
</evidence>
<keyword evidence="2" id="KW-0813">Transport</keyword>
<dbReference type="InterPro" id="IPR003593">
    <property type="entry name" value="AAA+_ATPase"/>
</dbReference>
<dbReference type="Pfam" id="PF00664">
    <property type="entry name" value="ABC_membrane"/>
    <property type="match status" value="1"/>
</dbReference>
<dbReference type="Pfam" id="PF00005">
    <property type="entry name" value="ABC_tran"/>
    <property type="match status" value="1"/>
</dbReference>
<sequence length="759" mass="83900">MYFDFSMIIPVKLKENCLNQLNQISCEVDSSSLLGLSLSTKISDRHIAISIVINALKQCDDVHFYLDDLDKLLELDLSSSLKIMVVSSDGDSFLLRREQGDQYSLTEYFNVNEEIFRHQASLAELIKEFDLVDQAFYIQSAVKPKNMFGNETMDTNTVAVNYTFKHFFAHNPTILSIIGAAVFMALLGVATPLGFQTFADKILPYSATGSLYVVVVLLLLAAVASSVFQCYHDFQENVLFAKYQNGLGKEVFRRLLAMEVPYFDRNKVGDLTKLVDQVEEASNFLVRQALSSVVSVISLIVVLPVLFMYSAQLTGIVLGIGILMAATVAVALKPIRKRVMQAYGYDAGFQSTLIETLKGMKTIKSLANESYFRNRANIALETNLYGSFNVARLSNVVRALVSFQSQLITIVVIFFGAQAVFANQLTIGQLIAFNMLAGNVVNPLVSLVMTASGWENFKLANQKLNELVPPTAPVMQLDAKDVDLNGDIEFENVWFRYPSEDTSLEDDGYVLKGVSFTVKKGEVLGVVGSSGSGKSTLASLLMGFYRPSKGKIKINGYDIGLLPENVLRSHISSVQQTSFLFNTSVMENVHLGRLNSDLEDIQEALKGSGADSFVDDMPQKFLTQLSEDGGNLSGGQRQRIAIARALVRHSDILLFDEATSALDNQTEEKIKDTIYQACQDKTGLIIAHRLNTLSYCDRLVVMNQGEVEAIGSHPELLAGENSYRTMWASLSRDDNDKVTPLLLNQDAIMEEGQDSAIQF</sequence>
<feature type="transmembrane region" description="Helical" evidence="9">
    <location>
        <begin position="289"/>
        <end position="307"/>
    </location>
</feature>
<evidence type="ECO:0000256" key="3">
    <source>
        <dbReference type="ARBA" id="ARBA00022475"/>
    </source>
</evidence>
<evidence type="ECO:0000313" key="12">
    <source>
        <dbReference type="EMBL" id="RDL42839.1"/>
    </source>
</evidence>
<keyword evidence="5" id="KW-0547">Nucleotide-binding</keyword>
<dbReference type="GO" id="GO:0005886">
    <property type="term" value="C:plasma membrane"/>
    <property type="evidence" value="ECO:0007669"/>
    <property type="project" value="UniProtKB-SubCell"/>
</dbReference>
<dbReference type="PROSITE" id="PS50893">
    <property type="entry name" value="ABC_TRANSPORTER_2"/>
    <property type="match status" value="1"/>
</dbReference>
<accession>A0A370U4X9</accession>
<evidence type="ECO:0000259" key="10">
    <source>
        <dbReference type="PROSITE" id="PS50893"/>
    </source>
</evidence>
<dbReference type="PROSITE" id="PS00211">
    <property type="entry name" value="ABC_TRANSPORTER_1"/>
    <property type="match status" value="1"/>
</dbReference>
<dbReference type="InterPro" id="IPR036640">
    <property type="entry name" value="ABC1_TM_sf"/>
</dbReference>
<feature type="transmembrane region" description="Helical" evidence="9">
    <location>
        <begin position="174"/>
        <end position="199"/>
    </location>
</feature>
<keyword evidence="3" id="KW-1003">Cell membrane</keyword>
<feature type="transmembrane region" description="Helical" evidence="9">
    <location>
        <begin position="407"/>
        <end position="425"/>
    </location>
</feature>
<feature type="transmembrane region" description="Helical" evidence="9">
    <location>
        <begin position="211"/>
        <end position="231"/>
    </location>
</feature>
<evidence type="ECO:0000313" key="13">
    <source>
        <dbReference type="Proteomes" id="UP000254326"/>
    </source>
</evidence>
<evidence type="ECO:0000256" key="4">
    <source>
        <dbReference type="ARBA" id="ARBA00022692"/>
    </source>
</evidence>
<dbReference type="SMART" id="SM00382">
    <property type="entry name" value="AAA"/>
    <property type="match status" value="1"/>
</dbReference>
<feature type="transmembrane region" description="Helical" evidence="9">
    <location>
        <begin position="313"/>
        <end position="332"/>
    </location>
</feature>
<feature type="domain" description="ABC transporter" evidence="10">
    <location>
        <begin position="488"/>
        <end position="729"/>
    </location>
</feature>
<dbReference type="FunFam" id="3.40.50.300:FF:000221">
    <property type="entry name" value="Multidrug ABC transporter ATP-binding protein"/>
    <property type="match status" value="1"/>
</dbReference>
<protein>
    <recommendedName>
        <fullName evidence="14">Peptidase domain-containing ABC transporter</fullName>
    </recommendedName>
</protein>
<evidence type="ECO:0000256" key="9">
    <source>
        <dbReference type="SAM" id="Phobius"/>
    </source>
</evidence>
<dbReference type="GO" id="GO:0005524">
    <property type="term" value="F:ATP binding"/>
    <property type="evidence" value="ECO:0007669"/>
    <property type="project" value="UniProtKB-KW"/>
</dbReference>
<dbReference type="AlphaFoldDB" id="A0A370U4X9"/>
<keyword evidence="13" id="KW-1185">Reference proteome</keyword>
<dbReference type="PROSITE" id="PS50929">
    <property type="entry name" value="ABC_TM1F"/>
    <property type="match status" value="1"/>
</dbReference>
<dbReference type="EMBL" id="QKRA01000013">
    <property type="protein sequence ID" value="RDL42839.1"/>
    <property type="molecule type" value="Genomic_DNA"/>
</dbReference>
<evidence type="ECO:0000256" key="5">
    <source>
        <dbReference type="ARBA" id="ARBA00022741"/>
    </source>
</evidence>
<dbReference type="PANTHER" id="PTHR43394">
    <property type="entry name" value="ATP-DEPENDENT PERMEASE MDL1, MITOCHONDRIAL"/>
    <property type="match status" value="1"/>
</dbReference>
<comment type="subcellular location">
    <subcellularLocation>
        <location evidence="1">Cell membrane</location>
        <topology evidence="1">Multi-pass membrane protein</topology>
    </subcellularLocation>
</comment>
<dbReference type="InterPro" id="IPR003439">
    <property type="entry name" value="ABC_transporter-like_ATP-bd"/>
</dbReference>
<dbReference type="InterPro" id="IPR039421">
    <property type="entry name" value="Type_1_exporter"/>
</dbReference>
<reference evidence="12 13" key="1">
    <citation type="submission" date="2018-06" db="EMBL/GenBank/DDBJ databases">
        <title>Marinomonas sp. YLB-05 draft genome sequence.</title>
        <authorList>
            <person name="Yu L."/>
            <person name="Tang X."/>
        </authorList>
    </citation>
    <scope>NUCLEOTIDE SEQUENCE [LARGE SCALE GENOMIC DNA]</scope>
    <source>
        <strain evidence="12 13">YLB-05</strain>
    </source>
</reference>
<dbReference type="SUPFAM" id="SSF90123">
    <property type="entry name" value="ABC transporter transmembrane region"/>
    <property type="match status" value="1"/>
</dbReference>
<evidence type="ECO:0000256" key="8">
    <source>
        <dbReference type="ARBA" id="ARBA00023136"/>
    </source>
</evidence>
<dbReference type="Proteomes" id="UP000254326">
    <property type="component" value="Unassembled WGS sequence"/>
</dbReference>
<dbReference type="GO" id="GO:0015421">
    <property type="term" value="F:ABC-type oligopeptide transporter activity"/>
    <property type="evidence" value="ECO:0007669"/>
    <property type="project" value="TreeGrafter"/>
</dbReference>
<evidence type="ECO:0008006" key="14">
    <source>
        <dbReference type="Google" id="ProtNLM"/>
    </source>
</evidence>
<keyword evidence="7 9" id="KW-1133">Transmembrane helix</keyword>
<keyword evidence="6" id="KW-0067">ATP-binding</keyword>
<dbReference type="Gene3D" id="3.40.50.300">
    <property type="entry name" value="P-loop containing nucleotide triphosphate hydrolases"/>
    <property type="match status" value="1"/>
</dbReference>
<feature type="domain" description="ABC transmembrane type-1" evidence="11">
    <location>
        <begin position="177"/>
        <end position="456"/>
    </location>
</feature>
<comment type="caution">
    <text evidence="12">The sequence shown here is derived from an EMBL/GenBank/DDBJ whole genome shotgun (WGS) entry which is preliminary data.</text>
</comment>
<organism evidence="12 13">
    <name type="scientific">Marinomonas piezotolerans</name>
    <dbReference type="NCBI Taxonomy" id="2213058"/>
    <lineage>
        <taxon>Bacteria</taxon>
        <taxon>Pseudomonadati</taxon>
        <taxon>Pseudomonadota</taxon>
        <taxon>Gammaproteobacteria</taxon>
        <taxon>Oceanospirillales</taxon>
        <taxon>Oceanospirillaceae</taxon>
        <taxon>Marinomonas</taxon>
    </lineage>
</organism>
<dbReference type="InterPro" id="IPR011527">
    <property type="entry name" value="ABC1_TM_dom"/>
</dbReference>
<name>A0A370U4X9_9GAMM</name>
<dbReference type="Gene3D" id="1.20.1560.10">
    <property type="entry name" value="ABC transporter type 1, transmembrane domain"/>
    <property type="match status" value="1"/>
</dbReference>
<dbReference type="GO" id="GO:0016887">
    <property type="term" value="F:ATP hydrolysis activity"/>
    <property type="evidence" value="ECO:0007669"/>
    <property type="project" value="InterPro"/>
</dbReference>
<evidence type="ECO:0000256" key="6">
    <source>
        <dbReference type="ARBA" id="ARBA00022840"/>
    </source>
</evidence>
<dbReference type="InterPro" id="IPR027417">
    <property type="entry name" value="P-loop_NTPase"/>
</dbReference>
<dbReference type="PANTHER" id="PTHR43394:SF1">
    <property type="entry name" value="ATP-BINDING CASSETTE SUB-FAMILY B MEMBER 10, MITOCHONDRIAL"/>
    <property type="match status" value="1"/>
</dbReference>
<keyword evidence="8 9" id="KW-0472">Membrane</keyword>
<keyword evidence="4 9" id="KW-0812">Transmembrane</keyword>
<evidence type="ECO:0000256" key="7">
    <source>
        <dbReference type="ARBA" id="ARBA00022989"/>
    </source>
</evidence>
<gene>
    <name evidence="12" type="ORF">DN730_17410</name>
</gene>
<evidence type="ECO:0000259" key="11">
    <source>
        <dbReference type="PROSITE" id="PS50929"/>
    </source>
</evidence>
<dbReference type="SUPFAM" id="SSF52540">
    <property type="entry name" value="P-loop containing nucleoside triphosphate hydrolases"/>
    <property type="match status" value="1"/>
</dbReference>
<dbReference type="InterPro" id="IPR017871">
    <property type="entry name" value="ABC_transporter-like_CS"/>
</dbReference>
<proteinExistence type="predicted"/>